<dbReference type="EMBL" id="AUZM01000002">
    <property type="protein sequence ID" value="ERT09641.1"/>
    <property type="molecule type" value="Genomic_DNA"/>
</dbReference>
<name>U7QT90_9CYAN</name>
<comment type="caution">
    <text evidence="1">The sequence shown here is derived from an EMBL/GenBank/DDBJ whole genome shotgun (WGS) entry which is preliminary data.</text>
</comment>
<protein>
    <submittedName>
        <fullName evidence="1">Uncharacterized protein</fullName>
    </submittedName>
</protein>
<evidence type="ECO:0000313" key="2">
    <source>
        <dbReference type="Proteomes" id="UP000017127"/>
    </source>
</evidence>
<sequence length="43" mass="5040">MTMKNCEKPLQTNPFTTYRDPETGRWIVVKEQQCSPQPEEKVA</sequence>
<dbReference type="AlphaFoldDB" id="U7QT90"/>
<keyword evidence="2" id="KW-1185">Reference proteome</keyword>
<dbReference type="Proteomes" id="UP000017127">
    <property type="component" value="Unassembled WGS sequence"/>
</dbReference>
<reference evidence="1 2" key="1">
    <citation type="journal article" date="2013" name="Front. Microbiol.">
        <title>Comparative genomic analyses of the cyanobacterium, Lyngbya aestuarii BL J, a powerful hydrogen producer.</title>
        <authorList>
            <person name="Kothari A."/>
            <person name="Vaughn M."/>
            <person name="Garcia-Pichel F."/>
        </authorList>
    </citation>
    <scope>NUCLEOTIDE SEQUENCE [LARGE SCALE GENOMIC DNA]</scope>
    <source>
        <strain evidence="1 2">BL J</strain>
    </source>
</reference>
<proteinExistence type="predicted"/>
<accession>U7QT90</accession>
<gene>
    <name evidence="1" type="ORF">M595_0356</name>
</gene>
<evidence type="ECO:0000313" key="1">
    <source>
        <dbReference type="EMBL" id="ERT09641.1"/>
    </source>
</evidence>
<organism evidence="1 2">
    <name type="scientific">Lyngbya aestuarii BL J</name>
    <dbReference type="NCBI Taxonomy" id="1348334"/>
    <lineage>
        <taxon>Bacteria</taxon>
        <taxon>Bacillati</taxon>
        <taxon>Cyanobacteriota</taxon>
        <taxon>Cyanophyceae</taxon>
        <taxon>Oscillatoriophycideae</taxon>
        <taxon>Oscillatoriales</taxon>
        <taxon>Microcoleaceae</taxon>
        <taxon>Lyngbya</taxon>
    </lineage>
</organism>